<comment type="caution">
    <text evidence="3">The sequence shown here is derived from an EMBL/GenBank/DDBJ whole genome shotgun (WGS) entry which is preliminary data.</text>
</comment>
<dbReference type="InterPro" id="IPR055713">
    <property type="entry name" value="DUF7289"/>
</dbReference>
<feature type="transmembrane region" description="Helical" evidence="1">
    <location>
        <begin position="12"/>
        <end position="32"/>
    </location>
</feature>
<dbReference type="Proteomes" id="UP001595821">
    <property type="component" value="Unassembled WGS sequence"/>
</dbReference>
<evidence type="ECO:0000256" key="1">
    <source>
        <dbReference type="SAM" id="Phobius"/>
    </source>
</evidence>
<keyword evidence="1" id="KW-0472">Membrane</keyword>
<organism evidence="3 4">
    <name type="scientific">Natribaculum luteum</name>
    <dbReference type="NCBI Taxonomy" id="1586232"/>
    <lineage>
        <taxon>Archaea</taxon>
        <taxon>Methanobacteriati</taxon>
        <taxon>Methanobacteriota</taxon>
        <taxon>Stenosarchaea group</taxon>
        <taxon>Halobacteria</taxon>
        <taxon>Halobacteriales</taxon>
        <taxon>Natrialbaceae</taxon>
        <taxon>Natribaculum</taxon>
    </lineage>
</organism>
<accession>A0ABD5P4K0</accession>
<dbReference type="AlphaFoldDB" id="A0ABD5P4K0"/>
<proteinExistence type="predicted"/>
<dbReference type="InterPro" id="IPR055729">
    <property type="entry name" value="DUF7305"/>
</dbReference>
<dbReference type="RefSeq" id="WP_246969787.1">
    <property type="nucleotide sequence ID" value="NZ_CP095397.1"/>
</dbReference>
<sequence>MDQSSRGQTAVLGVVLLVGIVAIGSVGLMVYAGQATSGVQQQTENERVEQAFVELSQRMATTSTSSDASQSIDLSVDQRGAIVKKDTGNIRIEGGDVNETLSIGSIEYEADDGTRLAYQAGAVFRETGNQTRIVSAPPIHYDADAESLSFPVVTVSGETELNAGDVTISHEFTDPVRNASIVENDSVRITVTSKYYRGWEAYFERQAGEPVIRDVDHENQTVTAELGYRKLEETFGSGVTYSDDLNDKHDNIDEAEQGSFQPLDPVIYDIVNSTESGDLDVDRDLGTVDGYESLSNGTHIADKIDGGHLEFNLSEGNATLIVDGDIIADGSTITISDYEDNNTLKIYATGDYDASNTGDVCVKPCGKDVSGKVIQLYGTSEMQVDFGPGGKSRYEGLLYAASDKDNWEKRNSCSYQVCLHSNPDFYGSIIASSVQAHASAMDFEYDENLRDSEVDLYPEGYALPPQLTYLNVAKHEVDVKNS</sequence>
<protein>
    <recommendedName>
        <fullName evidence="2">DUF7305 domain-containing protein</fullName>
    </recommendedName>
</protein>
<keyword evidence="1" id="KW-1133">Transmembrane helix</keyword>
<feature type="domain" description="DUF7305" evidence="2">
    <location>
        <begin position="248"/>
        <end position="451"/>
    </location>
</feature>
<dbReference type="Pfam" id="PF23960">
    <property type="entry name" value="DUF7289"/>
    <property type="match status" value="1"/>
</dbReference>
<evidence type="ECO:0000313" key="3">
    <source>
        <dbReference type="EMBL" id="MFC4249116.1"/>
    </source>
</evidence>
<name>A0ABD5P4K0_9EURY</name>
<reference evidence="3 4" key="1">
    <citation type="journal article" date="2014" name="Int. J. Syst. Evol. Microbiol.">
        <title>Complete genome sequence of Corynebacterium casei LMG S-19264T (=DSM 44701T), isolated from a smear-ripened cheese.</title>
        <authorList>
            <consortium name="US DOE Joint Genome Institute (JGI-PGF)"/>
            <person name="Walter F."/>
            <person name="Albersmeier A."/>
            <person name="Kalinowski J."/>
            <person name="Ruckert C."/>
        </authorList>
    </citation>
    <scope>NUCLEOTIDE SEQUENCE [LARGE SCALE GENOMIC DNA]</scope>
    <source>
        <strain evidence="3 4">IBRC-M 10912</strain>
    </source>
</reference>
<gene>
    <name evidence="3" type="ORF">ACFOZ7_19655</name>
</gene>
<keyword evidence="1" id="KW-0812">Transmembrane</keyword>
<evidence type="ECO:0000313" key="4">
    <source>
        <dbReference type="Proteomes" id="UP001595821"/>
    </source>
</evidence>
<dbReference type="GeneID" id="71855473"/>
<dbReference type="EMBL" id="JBHSDJ010000130">
    <property type="protein sequence ID" value="MFC4249116.1"/>
    <property type="molecule type" value="Genomic_DNA"/>
</dbReference>
<dbReference type="Pfam" id="PF23981">
    <property type="entry name" value="DUF7305"/>
    <property type="match status" value="1"/>
</dbReference>
<evidence type="ECO:0000259" key="2">
    <source>
        <dbReference type="Pfam" id="PF23981"/>
    </source>
</evidence>